<dbReference type="HOGENOM" id="CLU_1799042_0_0_1"/>
<keyword evidence="3" id="KW-1185">Reference proteome</keyword>
<evidence type="ECO:0000313" key="3">
    <source>
        <dbReference type="Proteomes" id="UP000017836"/>
    </source>
</evidence>
<name>U5D5V0_AMBTC</name>
<evidence type="ECO:0000256" key="1">
    <source>
        <dbReference type="SAM" id="MobiDB-lite"/>
    </source>
</evidence>
<feature type="region of interest" description="Disordered" evidence="1">
    <location>
        <begin position="1"/>
        <end position="144"/>
    </location>
</feature>
<reference evidence="3" key="1">
    <citation type="journal article" date="2013" name="Science">
        <title>The Amborella genome and the evolution of flowering plants.</title>
        <authorList>
            <consortium name="Amborella Genome Project"/>
        </authorList>
    </citation>
    <scope>NUCLEOTIDE SEQUENCE [LARGE SCALE GENOMIC DNA]</scope>
</reference>
<dbReference type="AlphaFoldDB" id="U5D5V0"/>
<protein>
    <submittedName>
        <fullName evidence="2">Uncharacterized protein</fullName>
    </submittedName>
</protein>
<feature type="compositionally biased region" description="Basic and acidic residues" evidence="1">
    <location>
        <begin position="40"/>
        <end position="53"/>
    </location>
</feature>
<dbReference type="Proteomes" id="UP000017836">
    <property type="component" value="Unassembled WGS sequence"/>
</dbReference>
<feature type="compositionally biased region" description="Polar residues" evidence="1">
    <location>
        <begin position="128"/>
        <end position="137"/>
    </location>
</feature>
<organism evidence="2 3">
    <name type="scientific">Amborella trichopoda</name>
    <dbReference type="NCBI Taxonomy" id="13333"/>
    <lineage>
        <taxon>Eukaryota</taxon>
        <taxon>Viridiplantae</taxon>
        <taxon>Streptophyta</taxon>
        <taxon>Embryophyta</taxon>
        <taxon>Tracheophyta</taxon>
        <taxon>Spermatophyta</taxon>
        <taxon>Magnoliopsida</taxon>
        <taxon>Amborellales</taxon>
        <taxon>Amborellaceae</taxon>
        <taxon>Amborella</taxon>
    </lineage>
</organism>
<dbReference type="EMBL" id="KI392311">
    <property type="protein sequence ID" value="ERN17824.1"/>
    <property type="molecule type" value="Genomic_DNA"/>
</dbReference>
<sequence length="144" mass="15875">MHIPDDSNIENPKARERPRASPSGKRLNSWPLVKGKKKNHDLSATKIPSKDSDIPVVRPRNFDVGPKGKSKRRAGSPASSAPSIKRLPKKLKGSQPLDEAHEMAELQVPSSLHIPSTRATRNHKRTYSFASLATQNQGKEDEGD</sequence>
<proteinExistence type="predicted"/>
<dbReference type="Gramene" id="ERN17824">
    <property type="protein sequence ID" value="ERN17824"/>
    <property type="gene ID" value="AMTR_s00047p00183680"/>
</dbReference>
<evidence type="ECO:0000313" key="2">
    <source>
        <dbReference type="EMBL" id="ERN17824.1"/>
    </source>
</evidence>
<accession>U5D5V0</accession>
<feature type="compositionally biased region" description="Polar residues" evidence="1">
    <location>
        <begin position="108"/>
        <end position="119"/>
    </location>
</feature>
<gene>
    <name evidence="2" type="ORF">AMTR_s00047p00183680</name>
</gene>